<dbReference type="RefSeq" id="WP_184751714.1">
    <property type="nucleotide sequence ID" value="NZ_BAAAJR010000001.1"/>
</dbReference>
<reference evidence="3 4" key="1">
    <citation type="submission" date="2020-08" db="EMBL/GenBank/DDBJ databases">
        <title>Sequencing the genomes of 1000 actinobacteria strains.</title>
        <authorList>
            <person name="Klenk H.-P."/>
        </authorList>
    </citation>
    <scope>NUCLEOTIDE SEQUENCE [LARGE SCALE GENOMIC DNA]</scope>
    <source>
        <strain evidence="3 4">DSM 12511</strain>
    </source>
</reference>
<dbReference type="EMBL" id="JACHML010000001">
    <property type="protein sequence ID" value="MBB6392670.1"/>
    <property type="molecule type" value="Genomic_DNA"/>
</dbReference>
<comment type="caution">
    <text evidence="3">The sequence shown here is derived from an EMBL/GenBank/DDBJ whole genome shotgun (WGS) entry which is preliminary data.</text>
</comment>
<proteinExistence type="predicted"/>
<feature type="domain" description="DUF2510" evidence="2">
    <location>
        <begin position="16"/>
        <end position="38"/>
    </location>
</feature>
<evidence type="ECO:0000259" key="2">
    <source>
        <dbReference type="Pfam" id="PF10708"/>
    </source>
</evidence>
<sequence length="201" mass="22456">MGTDPATPGTGAVPPAGWYDDGTGKQRWWDGSRWTDEYIDLRDRSTELRTDAGQPATGVAGPGWFDDQRGRRRWWDGRQWTAAVQYSGEEQELAGIVIDGRWIHFGELSQPVAGVEASIEQGSTLLSRPAFTSSAVQRRLWGPGGAITSRRLTKAIERPRTYLVITGEEGVWVSPLGEQTVSRSREFATWVNSSAQHYRYR</sequence>
<evidence type="ECO:0000313" key="4">
    <source>
        <dbReference type="Proteomes" id="UP000537775"/>
    </source>
</evidence>
<feature type="domain" description="DUF2510" evidence="2">
    <location>
        <begin position="62"/>
        <end position="89"/>
    </location>
</feature>
<dbReference type="InterPro" id="IPR018929">
    <property type="entry name" value="DUF2510"/>
</dbReference>
<evidence type="ECO:0000313" key="3">
    <source>
        <dbReference type="EMBL" id="MBB6392670.1"/>
    </source>
</evidence>
<organism evidence="3 4">
    <name type="scientific">Microbacterium thalassium</name>
    <dbReference type="NCBI Taxonomy" id="362649"/>
    <lineage>
        <taxon>Bacteria</taxon>
        <taxon>Bacillati</taxon>
        <taxon>Actinomycetota</taxon>
        <taxon>Actinomycetes</taxon>
        <taxon>Micrococcales</taxon>
        <taxon>Microbacteriaceae</taxon>
        <taxon>Microbacterium</taxon>
    </lineage>
</organism>
<dbReference type="AlphaFoldDB" id="A0A7X0KVW7"/>
<name>A0A7X0KVW7_9MICO</name>
<feature type="compositionally biased region" description="Low complexity" evidence="1">
    <location>
        <begin position="1"/>
        <end position="17"/>
    </location>
</feature>
<evidence type="ECO:0000256" key="1">
    <source>
        <dbReference type="SAM" id="MobiDB-lite"/>
    </source>
</evidence>
<gene>
    <name evidence="3" type="ORF">HD594_002983</name>
</gene>
<dbReference type="Proteomes" id="UP000537775">
    <property type="component" value="Unassembled WGS sequence"/>
</dbReference>
<feature type="region of interest" description="Disordered" evidence="1">
    <location>
        <begin position="1"/>
        <end position="25"/>
    </location>
</feature>
<keyword evidence="4" id="KW-1185">Reference proteome</keyword>
<accession>A0A7X0KVW7</accession>
<dbReference type="Pfam" id="PF10708">
    <property type="entry name" value="DUF2510"/>
    <property type="match status" value="2"/>
</dbReference>
<protein>
    <recommendedName>
        <fullName evidence="2">DUF2510 domain-containing protein</fullName>
    </recommendedName>
</protein>